<accession>A0A6M8HQS6</accession>
<gene>
    <name evidence="2" type="ORF">HN018_11790</name>
</gene>
<sequence length="130" mass="13018">MPASIVANTTPILSAASSARATATGQSVQTPDRQSACVGVLRHAGDPRAPGDVGCMRRMIPGLLAIAGSACGAPLVVEVLNRGQAPAGGQRPKLGAGAPSRQKPLQHPVRAAEQIGDEPGRREAATGGAQ</sequence>
<evidence type="ECO:0000313" key="2">
    <source>
        <dbReference type="EMBL" id="QKE90625.1"/>
    </source>
</evidence>
<feature type="region of interest" description="Disordered" evidence="1">
    <location>
        <begin position="85"/>
        <end position="130"/>
    </location>
</feature>
<reference evidence="2 3" key="1">
    <citation type="journal article" date="2014" name="World J. Microbiol. Biotechnol.">
        <title>Biodiversity and physiological characteristics of Antarctic and Arctic lichens-associated bacteria.</title>
        <authorList>
            <person name="Lee Y.M."/>
            <person name="Kim E.H."/>
            <person name="Lee H.K."/>
            <person name="Hong S.G."/>
        </authorList>
    </citation>
    <scope>NUCLEOTIDE SEQUENCE [LARGE SCALE GENOMIC DNA]</scope>
    <source>
        <strain evidence="2 3">PAMC 26569</strain>
    </source>
</reference>
<dbReference type="KEGG" id="lck:HN018_11790"/>
<dbReference type="RefSeq" id="WP_171835573.1">
    <property type="nucleotide sequence ID" value="NZ_CP053708.1"/>
</dbReference>
<dbReference type="Proteomes" id="UP000500767">
    <property type="component" value="Chromosome"/>
</dbReference>
<protein>
    <submittedName>
        <fullName evidence="2">Uncharacterized protein</fullName>
    </submittedName>
</protein>
<keyword evidence="3" id="KW-1185">Reference proteome</keyword>
<proteinExistence type="predicted"/>
<evidence type="ECO:0000313" key="3">
    <source>
        <dbReference type="Proteomes" id="UP000500767"/>
    </source>
</evidence>
<dbReference type="AlphaFoldDB" id="A0A6M8HQS6"/>
<evidence type="ECO:0000256" key="1">
    <source>
        <dbReference type="SAM" id="MobiDB-lite"/>
    </source>
</evidence>
<name>A0A6M8HQS6_9PROT</name>
<dbReference type="EMBL" id="CP053708">
    <property type="protein sequence ID" value="QKE90625.1"/>
    <property type="molecule type" value="Genomic_DNA"/>
</dbReference>
<organism evidence="2 3">
    <name type="scientific">Lichenicola cladoniae</name>
    <dbReference type="NCBI Taxonomy" id="1484109"/>
    <lineage>
        <taxon>Bacteria</taxon>
        <taxon>Pseudomonadati</taxon>
        <taxon>Pseudomonadota</taxon>
        <taxon>Alphaproteobacteria</taxon>
        <taxon>Acetobacterales</taxon>
        <taxon>Acetobacteraceae</taxon>
        <taxon>Lichenicola</taxon>
    </lineage>
</organism>